<evidence type="ECO:0000313" key="3">
    <source>
        <dbReference type="Proteomes" id="UP000028864"/>
    </source>
</evidence>
<feature type="transmembrane region" description="Helical" evidence="1">
    <location>
        <begin position="216"/>
        <end position="234"/>
    </location>
</feature>
<feature type="transmembrane region" description="Helical" evidence="1">
    <location>
        <begin position="187"/>
        <end position="209"/>
    </location>
</feature>
<dbReference type="InterPro" id="IPR025333">
    <property type="entry name" value="DUF4239"/>
</dbReference>
<proteinExistence type="predicted"/>
<sequence>MSAWLVEHVPAGALLVLLVVLIAGGAVLLQMLVRRRFPGLQGDDHNDVVRFTYGVIGFVYAFFIGFVVSSMWGHINTADANVRAEGAAAVQLARDTAAFADVDAQRLRGVLLEYGEAVLQEWPGGNATTTPEADRALAAVYRAYGELEASTDAQRSRLTTSLGNLDKVSQARTVRLLQAHDDDGAPWPLWGVIFLTSTLVLGTAIIYGVERSTMHYPMVAIVGVLVATNLFLVLQLSHPFIGDAATSADPLREFVTVLHQPRG</sequence>
<dbReference type="AlphaFoldDB" id="A0AAV2WMZ9"/>
<dbReference type="EMBL" id="LK021339">
    <property type="protein sequence ID" value="CDQ45507.1"/>
    <property type="molecule type" value="Genomic_DNA"/>
</dbReference>
<keyword evidence="1" id="KW-0472">Membrane</keyword>
<keyword evidence="1" id="KW-1133">Transmembrane helix</keyword>
<evidence type="ECO:0008006" key="4">
    <source>
        <dbReference type="Google" id="ProtNLM"/>
    </source>
</evidence>
<feature type="transmembrane region" description="Helical" evidence="1">
    <location>
        <begin position="12"/>
        <end position="33"/>
    </location>
</feature>
<reference evidence="2" key="2">
    <citation type="submission" date="2015-09" db="EMBL/GenBank/DDBJ databases">
        <title>Draft genome sequence of Mycobacterium neoaurum DSM 44074.</title>
        <authorList>
            <person name="Croce O."/>
            <person name="Robert C."/>
            <person name="Raoult D."/>
            <person name="Drancourt M."/>
        </authorList>
    </citation>
    <scope>NUCLEOTIDE SEQUENCE</scope>
    <source>
        <strain evidence="2">DSM 44074</strain>
    </source>
</reference>
<evidence type="ECO:0000313" key="2">
    <source>
        <dbReference type="EMBL" id="CDQ45507.1"/>
    </source>
</evidence>
<evidence type="ECO:0000256" key="1">
    <source>
        <dbReference type="SAM" id="Phobius"/>
    </source>
</evidence>
<dbReference type="Proteomes" id="UP000028864">
    <property type="component" value="Unassembled WGS sequence"/>
</dbReference>
<gene>
    <name evidence="2" type="ORF">BN1047_03404</name>
</gene>
<keyword evidence="1" id="KW-0812">Transmembrane</keyword>
<organism evidence="2 3">
    <name type="scientific">Mycolicibacterium neoaurum</name>
    <name type="common">Mycobacterium neoaurum</name>
    <dbReference type="NCBI Taxonomy" id="1795"/>
    <lineage>
        <taxon>Bacteria</taxon>
        <taxon>Bacillati</taxon>
        <taxon>Actinomycetota</taxon>
        <taxon>Actinomycetes</taxon>
        <taxon>Mycobacteriales</taxon>
        <taxon>Mycobacteriaceae</taxon>
        <taxon>Mycolicibacterium</taxon>
    </lineage>
</organism>
<name>A0AAV2WMZ9_MYCNE</name>
<dbReference type="RefSeq" id="WP_030133425.1">
    <property type="nucleotide sequence ID" value="NZ_LK021339.1"/>
</dbReference>
<dbReference type="Pfam" id="PF14023">
    <property type="entry name" value="Bestrophin-like"/>
    <property type="match status" value="1"/>
</dbReference>
<feature type="transmembrane region" description="Helical" evidence="1">
    <location>
        <begin position="53"/>
        <end position="75"/>
    </location>
</feature>
<protein>
    <recommendedName>
        <fullName evidence="4">DUF4239 domain-containing protein</fullName>
    </recommendedName>
</protein>
<accession>A0AAV2WMZ9</accession>
<reference evidence="2" key="1">
    <citation type="submission" date="2014-05" db="EMBL/GenBank/DDBJ databases">
        <authorList>
            <person name="Urmite Genomes"/>
        </authorList>
    </citation>
    <scope>NUCLEOTIDE SEQUENCE</scope>
    <source>
        <strain evidence="2">DSM 44074</strain>
    </source>
</reference>